<proteinExistence type="predicted"/>
<reference evidence="2 3" key="1">
    <citation type="submission" date="2015-05" db="EMBL/GenBank/DDBJ databases">
        <title>Genome assembly of Archangium gephyra DSM 2261.</title>
        <authorList>
            <person name="Sharma G."/>
            <person name="Subramanian S."/>
        </authorList>
    </citation>
    <scope>NUCLEOTIDE SEQUENCE [LARGE SCALE GENOMIC DNA]</scope>
    <source>
        <strain evidence="2 3">DSM 2261</strain>
    </source>
</reference>
<dbReference type="AlphaFoldDB" id="A0AAC8Q8W4"/>
<gene>
    <name evidence="2" type="ORF">AA314_04727</name>
</gene>
<evidence type="ECO:0000256" key="1">
    <source>
        <dbReference type="SAM" id="MobiDB-lite"/>
    </source>
</evidence>
<sequence length="62" mass="6983">MRQASIELFLTHCCSSQTGFRPNREKVLRRAPNLQKRQSKSPAPLSRGRMHQRFSTSLGAGA</sequence>
<protein>
    <submittedName>
        <fullName evidence="2">Uncharacterized protein</fullName>
    </submittedName>
</protein>
<evidence type="ECO:0000313" key="2">
    <source>
        <dbReference type="EMBL" id="AKJ03101.1"/>
    </source>
</evidence>
<dbReference type="KEGG" id="age:AA314_04727"/>
<feature type="region of interest" description="Disordered" evidence="1">
    <location>
        <begin position="21"/>
        <end position="62"/>
    </location>
</feature>
<dbReference type="Proteomes" id="UP000035579">
    <property type="component" value="Chromosome"/>
</dbReference>
<dbReference type="EMBL" id="CP011509">
    <property type="protein sequence ID" value="AKJ03101.1"/>
    <property type="molecule type" value="Genomic_DNA"/>
</dbReference>
<name>A0AAC8Q8W4_9BACT</name>
<organism evidence="2 3">
    <name type="scientific">Archangium gephyra</name>
    <dbReference type="NCBI Taxonomy" id="48"/>
    <lineage>
        <taxon>Bacteria</taxon>
        <taxon>Pseudomonadati</taxon>
        <taxon>Myxococcota</taxon>
        <taxon>Myxococcia</taxon>
        <taxon>Myxococcales</taxon>
        <taxon>Cystobacterineae</taxon>
        <taxon>Archangiaceae</taxon>
        <taxon>Archangium</taxon>
    </lineage>
</organism>
<evidence type="ECO:0000313" key="3">
    <source>
        <dbReference type="Proteomes" id="UP000035579"/>
    </source>
</evidence>
<feature type="compositionally biased region" description="Polar residues" evidence="1">
    <location>
        <begin position="53"/>
        <end position="62"/>
    </location>
</feature>
<accession>A0AAC8Q8W4</accession>